<feature type="domain" description="Protein kinase" evidence="8">
    <location>
        <begin position="799"/>
        <end position="1079"/>
    </location>
</feature>
<dbReference type="eggNOG" id="KOG0198">
    <property type="taxonomic scope" value="Eukaryota"/>
</dbReference>
<dbReference type="GO" id="GO:0004674">
    <property type="term" value="F:protein serine/threonine kinase activity"/>
    <property type="evidence" value="ECO:0007669"/>
    <property type="project" value="UniProtKB-KW"/>
</dbReference>
<keyword evidence="5 6" id="KW-0067">ATP-binding</keyword>
<evidence type="ECO:0000259" key="8">
    <source>
        <dbReference type="PROSITE" id="PS50011"/>
    </source>
</evidence>
<dbReference type="SUPFAM" id="SSF56112">
    <property type="entry name" value="Protein kinase-like (PK-like)"/>
    <property type="match status" value="1"/>
</dbReference>
<dbReference type="STRING" id="403673.A0A177WC49"/>
<dbReference type="Proteomes" id="UP000077115">
    <property type="component" value="Unassembled WGS sequence"/>
</dbReference>
<evidence type="ECO:0000256" key="6">
    <source>
        <dbReference type="PROSITE-ProRule" id="PRU10141"/>
    </source>
</evidence>
<feature type="compositionally biased region" description="Low complexity" evidence="7">
    <location>
        <begin position="1127"/>
        <end position="1136"/>
    </location>
</feature>
<feature type="region of interest" description="Disordered" evidence="7">
    <location>
        <begin position="538"/>
        <end position="565"/>
    </location>
</feature>
<dbReference type="PANTHER" id="PTHR11584:SF369">
    <property type="entry name" value="MITOGEN-ACTIVATED PROTEIN KINASE KINASE KINASE 19-RELATED"/>
    <property type="match status" value="1"/>
</dbReference>
<feature type="compositionally biased region" description="Low complexity" evidence="7">
    <location>
        <begin position="549"/>
        <end position="559"/>
    </location>
</feature>
<gene>
    <name evidence="9" type="ORF">BDEG_21675</name>
</gene>
<evidence type="ECO:0000313" key="10">
    <source>
        <dbReference type="Proteomes" id="UP000077115"/>
    </source>
</evidence>
<dbReference type="InterPro" id="IPR017441">
    <property type="entry name" value="Protein_kinase_ATP_BS"/>
</dbReference>
<keyword evidence="3 6" id="KW-0547">Nucleotide-binding</keyword>
<reference evidence="9 10" key="2">
    <citation type="submission" date="2016-05" db="EMBL/GenBank/DDBJ databases">
        <title>Lineage-specific infection strategies underlie the spectrum of fungal disease in amphibians.</title>
        <authorList>
            <person name="Cuomo C.A."/>
            <person name="Farrer R.A."/>
            <person name="James T."/>
            <person name="Longcore J."/>
            <person name="Birren B."/>
        </authorList>
    </citation>
    <scope>NUCLEOTIDE SEQUENCE [LARGE SCALE GENOMIC DNA]</scope>
    <source>
        <strain evidence="9 10">JEL423</strain>
    </source>
</reference>
<evidence type="ECO:0000256" key="5">
    <source>
        <dbReference type="ARBA" id="ARBA00022840"/>
    </source>
</evidence>
<dbReference type="InterPro" id="IPR000719">
    <property type="entry name" value="Prot_kinase_dom"/>
</dbReference>
<feature type="compositionally biased region" description="Polar residues" evidence="7">
    <location>
        <begin position="177"/>
        <end position="193"/>
    </location>
</feature>
<dbReference type="EMBL" id="DS022301">
    <property type="protein sequence ID" value="OAJ37678.1"/>
    <property type="molecule type" value="Genomic_DNA"/>
</dbReference>
<feature type="region of interest" description="Disordered" evidence="7">
    <location>
        <begin position="1104"/>
        <end position="1136"/>
    </location>
</feature>
<evidence type="ECO:0000256" key="1">
    <source>
        <dbReference type="ARBA" id="ARBA00022527"/>
    </source>
</evidence>
<dbReference type="VEuPathDB" id="FungiDB:BDEG_21675"/>
<dbReference type="Pfam" id="PF00069">
    <property type="entry name" value="Pkinase"/>
    <property type="match status" value="1"/>
</dbReference>
<dbReference type="OrthoDB" id="266718at2759"/>
<name>A0A177WC49_BATDL</name>
<dbReference type="AlphaFoldDB" id="A0A177WC49"/>
<dbReference type="CDD" id="cd06606">
    <property type="entry name" value="STKc_MAPKKK"/>
    <property type="match status" value="1"/>
</dbReference>
<evidence type="ECO:0000256" key="4">
    <source>
        <dbReference type="ARBA" id="ARBA00022777"/>
    </source>
</evidence>
<organism evidence="9 10">
    <name type="scientific">Batrachochytrium dendrobatidis (strain JEL423)</name>
    <dbReference type="NCBI Taxonomy" id="403673"/>
    <lineage>
        <taxon>Eukaryota</taxon>
        <taxon>Fungi</taxon>
        <taxon>Fungi incertae sedis</taxon>
        <taxon>Chytridiomycota</taxon>
        <taxon>Chytridiomycota incertae sedis</taxon>
        <taxon>Chytridiomycetes</taxon>
        <taxon>Rhizophydiales</taxon>
        <taxon>Rhizophydiales incertae sedis</taxon>
        <taxon>Batrachochytrium</taxon>
    </lineage>
</organism>
<dbReference type="GO" id="GO:0005524">
    <property type="term" value="F:ATP binding"/>
    <property type="evidence" value="ECO:0007669"/>
    <property type="project" value="UniProtKB-UniRule"/>
</dbReference>
<dbReference type="SMART" id="SM00220">
    <property type="entry name" value="S_TKc"/>
    <property type="match status" value="1"/>
</dbReference>
<feature type="region of interest" description="Disordered" evidence="7">
    <location>
        <begin position="117"/>
        <end position="160"/>
    </location>
</feature>
<feature type="compositionally biased region" description="Polar residues" evidence="7">
    <location>
        <begin position="143"/>
        <end position="159"/>
    </location>
</feature>
<evidence type="ECO:0000256" key="3">
    <source>
        <dbReference type="ARBA" id="ARBA00022741"/>
    </source>
</evidence>
<dbReference type="InterPro" id="IPR008271">
    <property type="entry name" value="Ser/Thr_kinase_AS"/>
</dbReference>
<proteinExistence type="predicted"/>
<keyword evidence="2" id="KW-0808">Transferase</keyword>
<dbReference type="InterPro" id="IPR011009">
    <property type="entry name" value="Kinase-like_dom_sf"/>
</dbReference>
<evidence type="ECO:0000313" key="9">
    <source>
        <dbReference type="EMBL" id="OAJ37678.1"/>
    </source>
</evidence>
<reference evidence="9 10" key="1">
    <citation type="submission" date="2006-10" db="EMBL/GenBank/DDBJ databases">
        <title>The Genome Sequence of Batrachochytrium dendrobatidis JEL423.</title>
        <authorList>
            <consortium name="The Broad Institute Genome Sequencing Platform"/>
            <person name="Birren B."/>
            <person name="Lander E."/>
            <person name="Galagan J."/>
            <person name="Cuomo C."/>
            <person name="Devon K."/>
            <person name="Jaffe D."/>
            <person name="Butler J."/>
            <person name="Alvarez P."/>
            <person name="Gnerre S."/>
            <person name="Grabherr M."/>
            <person name="Kleber M."/>
            <person name="Mauceli E."/>
            <person name="Brockman W."/>
            <person name="Young S."/>
            <person name="LaButti K."/>
            <person name="Sykes S."/>
            <person name="DeCaprio D."/>
            <person name="Crawford M."/>
            <person name="Koehrsen M."/>
            <person name="Engels R."/>
            <person name="Montgomery P."/>
            <person name="Pearson M."/>
            <person name="Howarth C."/>
            <person name="Larson L."/>
            <person name="White J."/>
            <person name="O'Leary S."/>
            <person name="Kodira C."/>
            <person name="Zeng Q."/>
            <person name="Yandava C."/>
            <person name="Alvarado L."/>
            <person name="Longcore J."/>
            <person name="James T."/>
        </authorList>
    </citation>
    <scope>NUCLEOTIDE SEQUENCE [LARGE SCALE GENOMIC DNA]</scope>
    <source>
        <strain evidence="9 10">JEL423</strain>
    </source>
</reference>
<accession>A0A177WC49</accession>
<feature type="compositionally biased region" description="Basic and acidic residues" evidence="7">
    <location>
        <begin position="1"/>
        <end position="27"/>
    </location>
</feature>
<dbReference type="PROSITE" id="PS50011">
    <property type="entry name" value="PROTEIN_KINASE_DOM"/>
    <property type="match status" value="1"/>
</dbReference>
<feature type="region of interest" description="Disordered" evidence="7">
    <location>
        <begin position="175"/>
        <end position="198"/>
    </location>
</feature>
<evidence type="ECO:0000256" key="7">
    <source>
        <dbReference type="SAM" id="MobiDB-lite"/>
    </source>
</evidence>
<dbReference type="PANTHER" id="PTHR11584">
    <property type="entry name" value="SERINE/THREONINE PROTEIN KINASE"/>
    <property type="match status" value="1"/>
</dbReference>
<feature type="compositionally biased region" description="Polar residues" evidence="7">
    <location>
        <begin position="124"/>
        <end position="134"/>
    </location>
</feature>
<dbReference type="PROSITE" id="PS00107">
    <property type="entry name" value="PROTEIN_KINASE_ATP"/>
    <property type="match status" value="1"/>
</dbReference>
<keyword evidence="1" id="KW-0723">Serine/threonine-protein kinase</keyword>
<feature type="binding site" evidence="6">
    <location>
        <position position="828"/>
    </location>
    <ligand>
        <name>ATP</name>
        <dbReference type="ChEBI" id="CHEBI:30616"/>
    </ligand>
</feature>
<evidence type="ECO:0000256" key="2">
    <source>
        <dbReference type="ARBA" id="ARBA00022679"/>
    </source>
</evidence>
<feature type="region of interest" description="Disordered" evidence="7">
    <location>
        <begin position="1"/>
        <end position="98"/>
    </location>
</feature>
<dbReference type="PROSITE" id="PS00108">
    <property type="entry name" value="PROTEIN_KINASE_ST"/>
    <property type="match status" value="1"/>
</dbReference>
<dbReference type="Gene3D" id="1.10.510.10">
    <property type="entry name" value="Transferase(Phosphotransferase) domain 1"/>
    <property type="match status" value="1"/>
</dbReference>
<sequence>MPNTVHDDGSQPYRDETLAKLSTDKCRHPIPQSPQPPLPKGSWKRIFKSSSHVSVIPSDEKPDSLDSPSEPQSRTSTTSFQYTGTTGSSEGFRSPHVASKLGGLTTKLARMLTGKNKDKRFRSISHSVGMVNTHSDSDGLNDADQSGANSSAPGTSSMSRVKEFGKRFVTGDHFGISTLNSSESDGTTQSRTSKGSENELKTAVLNFGGVDMSTCVDSVQPTLHPSTHLDVSHVPIPHTSKEMENDSSVQPIPQSKPRPTSVIYAWPNSSPGEEKVLTVLTGGSNETSSSKSVLQKSSSASLLEDIRNHAQTRPKARRGTKNRFAEPAFDAQSLKMAQEENDDIAPLTTKRGASVKRKPSNINRAGSKLMSNTRSKSIISLNFEEQFGRPSADVIANNLDRYFPGISDIRVDILSTEDDPEVPCTLQNSLEKDIEHTKVDKSACMVNESSKTGGESIARLESLRRNGSPTKKLVPTTVDMDESNVDPNHHIPTLNLATNPIDKTADTPYSSCSRESVFGQSKSCNEIDTSIENQQQKLMHESGRSRPTSMLLSSMGESSGKSDTHFQWHSGPTLTLKDIVQTAITANQTRRGSIAPSSILQPVFMSEREDSNVSLPSFHSTCSAPTHRYISSNSAVSLSDRPLESTKEETDLLEKEQAQLTTRPQPKGFRNRKNQLSKLDTKSTGVISIRSGGTILSASISAVPNSAYPRTLGQVTIKPDLHYDLHHPQTQSKDMLNREDGVDRKVSLKRVLSRKQSQHRVGNRANRSSAIMSSCLETPSGAGMCVSAINPQTNEKLIWVRGELIGQGAFASVYLGVVIETGQCIAVKQVQNSLAGEGELKRKNTAQRARPAFGRKKSIFSPMVALRHELELLKGLNHSHVIQYLGFEQTPEYCNIFLEYVAGRSISSVLVKTGPFSDELICVLSSQTLQGLDYLHSQGIIHRDIKAANILVDVVACIAKITDFGVSMKHVKGAYNRVSDLTVHGTVSWMSPETVRAKGYTAKVDIWSFGCMIIEMTTGLKPWSELNMDLQIFSQLARNQSPPLSPNLSANMRAFTEKCFIIDADQRPTARELLADPLISGIDPYGFALQEYYTTASEMWKLQRQPSLLSDSEDDYSETESEKEVSESNSDELQSN</sequence>
<protein>
    <recommendedName>
        <fullName evidence="8">Protein kinase domain-containing protein</fullName>
    </recommendedName>
</protein>
<keyword evidence="4" id="KW-0418">Kinase</keyword>
<feature type="compositionally biased region" description="Low complexity" evidence="7">
    <location>
        <begin position="75"/>
        <end position="89"/>
    </location>
</feature>